<proteinExistence type="predicted"/>
<evidence type="ECO:0000313" key="2">
    <source>
        <dbReference type="EMBL" id="SNB73955.1"/>
    </source>
</evidence>
<dbReference type="AlphaFoldDB" id="A0A212RN99"/>
<sequence length="217" mass="23179">MAQVIAAIQQKGGVGKSTLLCALALVLARAGDKVLVIDTDRQHTCMDFHDLADPGFDVYAETNEDNVTEVVDRLRPKYDVILIDSAGIDSQMIVYVAAAADLVLIPSGASRPDAAGAIRTWKKIKQVQAISGRPKAVQIVLMNHNPAARVTANVSEAYTTAEAPLYKAGLPSLTGFKEMHTTGQLPEGAAARHLHEFIQALRADKLLGGRRGKTKAA</sequence>
<dbReference type="Gene3D" id="3.40.50.300">
    <property type="entry name" value="P-loop containing nucleotide triphosphate hydrolases"/>
    <property type="match status" value="1"/>
</dbReference>
<dbReference type="PANTHER" id="PTHR13696:SF99">
    <property type="entry name" value="COBYRINIC ACID AC-DIAMIDE SYNTHASE"/>
    <property type="match status" value="1"/>
</dbReference>
<dbReference type="Pfam" id="PF01656">
    <property type="entry name" value="CbiA"/>
    <property type="match status" value="1"/>
</dbReference>
<organism evidence="2 3">
    <name type="scientific">Arboricoccus pini</name>
    <dbReference type="NCBI Taxonomy" id="1963835"/>
    <lineage>
        <taxon>Bacteria</taxon>
        <taxon>Pseudomonadati</taxon>
        <taxon>Pseudomonadota</taxon>
        <taxon>Alphaproteobacteria</taxon>
        <taxon>Geminicoccales</taxon>
        <taxon>Geminicoccaceae</taxon>
        <taxon>Arboricoccus</taxon>
    </lineage>
</organism>
<dbReference type="CDD" id="cd02042">
    <property type="entry name" value="ParAB_family"/>
    <property type="match status" value="1"/>
</dbReference>
<dbReference type="SUPFAM" id="SSF52540">
    <property type="entry name" value="P-loop containing nucleoside triphosphate hydrolases"/>
    <property type="match status" value="1"/>
</dbReference>
<accession>A0A212RN99</accession>
<evidence type="ECO:0000313" key="3">
    <source>
        <dbReference type="Proteomes" id="UP000197065"/>
    </source>
</evidence>
<reference evidence="2 3" key="1">
    <citation type="submission" date="2017-06" db="EMBL/GenBank/DDBJ databases">
        <authorList>
            <person name="Kim H.J."/>
            <person name="Triplett B.A."/>
        </authorList>
    </citation>
    <scope>NUCLEOTIDE SEQUENCE [LARGE SCALE GENOMIC DNA]</scope>
    <source>
        <strain evidence="2 3">B29T1</strain>
    </source>
</reference>
<dbReference type="InterPro" id="IPR050678">
    <property type="entry name" value="DNA_Partitioning_ATPase"/>
</dbReference>
<dbReference type="InterPro" id="IPR002586">
    <property type="entry name" value="CobQ/CobB/MinD/ParA_Nub-bd_dom"/>
</dbReference>
<dbReference type="PANTHER" id="PTHR13696">
    <property type="entry name" value="P-LOOP CONTAINING NUCLEOSIDE TRIPHOSPHATE HYDROLASE"/>
    <property type="match status" value="1"/>
</dbReference>
<dbReference type="Proteomes" id="UP000197065">
    <property type="component" value="Unassembled WGS sequence"/>
</dbReference>
<keyword evidence="3" id="KW-1185">Reference proteome</keyword>
<evidence type="ECO:0000259" key="1">
    <source>
        <dbReference type="Pfam" id="PF01656"/>
    </source>
</evidence>
<dbReference type="OrthoDB" id="9804460at2"/>
<dbReference type="RefSeq" id="WP_088562245.1">
    <property type="nucleotide sequence ID" value="NZ_FYEH01000011.1"/>
</dbReference>
<feature type="domain" description="CobQ/CobB/MinD/ParA nucleotide binding" evidence="1">
    <location>
        <begin position="5"/>
        <end position="172"/>
    </location>
</feature>
<name>A0A212RN99_9PROT</name>
<gene>
    <name evidence="2" type="ORF">SAMN07250955_11140</name>
</gene>
<protein>
    <submittedName>
        <fullName evidence="2">Plasmid segregation oscillating ATPase ParF</fullName>
    </submittedName>
</protein>
<dbReference type="PIRSF" id="PIRSF009320">
    <property type="entry name" value="Nuc_binding_HP_1000"/>
    <property type="match status" value="1"/>
</dbReference>
<dbReference type="EMBL" id="FYEH01000011">
    <property type="protein sequence ID" value="SNB73955.1"/>
    <property type="molecule type" value="Genomic_DNA"/>
</dbReference>
<dbReference type="InterPro" id="IPR027417">
    <property type="entry name" value="P-loop_NTPase"/>
</dbReference>